<evidence type="ECO:0000313" key="4">
    <source>
        <dbReference type="Proteomes" id="UP000053947"/>
    </source>
</evidence>
<feature type="domain" description="Pyruvate/ketoisovalerate oxidoreductase catalytic" evidence="2">
    <location>
        <begin position="19"/>
        <end position="184"/>
    </location>
</feature>
<dbReference type="Gene3D" id="3.40.920.10">
    <property type="entry name" value="Pyruvate-ferredoxin oxidoreductase, PFOR, domain III"/>
    <property type="match status" value="1"/>
</dbReference>
<dbReference type="NCBIfam" id="TIGR02175">
    <property type="entry name" value="PorC_KorC"/>
    <property type="match status" value="1"/>
</dbReference>
<keyword evidence="3" id="KW-0670">Pyruvate</keyword>
<dbReference type="PANTHER" id="PTHR43366">
    <property type="entry name" value="PYRUVATE SYNTHASE SUBUNIT PORC"/>
    <property type="match status" value="1"/>
</dbReference>
<dbReference type="PANTHER" id="PTHR43366:SF1">
    <property type="entry name" value="PYRUVATE SYNTHASE SUBUNIT PORC"/>
    <property type="match status" value="1"/>
</dbReference>
<dbReference type="InterPro" id="IPR019752">
    <property type="entry name" value="Pyrv/ketoisovalerate_OxRed_cat"/>
</dbReference>
<dbReference type="Proteomes" id="UP000053947">
    <property type="component" value="Unassembled WGS sequence"/>
</dbReference>
<dbReference type="OrthoDB" id="9794954at2"/>
<reference evidence="3 4" key="1">
    <citation type="submission" date="2015-06" db="EMBL/GenBank/DDBJ databases">
        <title>Genome sequence of the organohalide-respiring Dehalogenimonas alkenigignens type strain (IP3-3T).</title>
        <authorList>
            <person name="Key T.A."/>
            <person name="Richmond D.P."/>
            <person name="Bowman K.S."/>
            <person name="Cho Y.-J."/>
            <person name="Chun J."/>
            <person name="da Costa M.S."/>
            <person name="Rainey F.A."/>
            <person name="Moe W.M."/>
        </authorList>
    </citation>
    <scope>NUCLEOTIDE SEQUENCE [LARGE SCALE GENOMIC DNA]</scope>
    <source>
        <strain evidence="3 4">IP3-3</strain>
    </source>
</reference>
<evidence type="ECO:0000256" key="1">
    <source>
        <dbReference type="ARBA" id="ARBA00023002"/>
    </source>
</evidence>
<dbReference type="PATRIC" id="fig|1217799.6.peg.1393"/>
<dbReference type="EC" id="1.2.7.1" evidence="3"/>
<dbReference type="AlphaFoldDB" id="A0A0W0GIW4"/>
<dbReference type="InterPro" id="IPR051626">
    <property type="entry name" value="Oxidoreductase_gamma_subunit"/>
</dbReference>
<evidence type="ECO:0000313" key="3">
    <source>
        <dbReference type="EMBL" id="KTB48501.1"/>
    </source>
</evidence>
<sequence>MGGATIDSELTEIRWHGRGGQGAVTSAELIAQAAINEGKYAQGFPSFGPERRGAPVMAFNRVNQYRPIRNRAGITKPDVMVILDPSLLSIGNLTSGLKDGGTIIINTSKPSDAYPELVKKFNLAVIDATRIAREELGVPIVNTTMLGALIKATGVVSVDSMIEPLKERFGRLAEKNIKALSRAYSETQVKELQNIG</sequence>
<dbReference type="SUPFAM" id="SSF53323">
    <property type="entry name" value="Pyruvate-ferredoxin oxidoreductase, PFOR, domain III"/>
    <property type="match status" value="1"/>
</dbReference>
<proteinExistence type="predicted"/>
<organism evidence="3 4">
    <name type="scientific">Dehalogenimonas alkenigignens</name>
    <dbReference type="NCBI Taxonomy" id="1217799"/>
    <lineage>
        <taxon>Bacteria</taxon>
        <taxon>Bacillati</taxon>
        <taxon>Chloroflexota</taxon>
        <taxon>Dehalococcoidia</taxon>
        <taxon>Dehalococcoidales</taxon>
        <taxon>Dehalococcoidaceae</taxon>
        <taxon>Dehalogenimonas</taxon>
    </lineage>
</organism>
<dbReference type="GO" id="GO:0019164">
    <property type="term" value="F:pyruvate synthase activity"/>
    <property type="evidence" value="ECO:0007669"/>
    <property type="project" value="UniProtKB-EC"/>
</dbReference>
<comment type="caution">
    <text evidence="3">The sequence shown here is derived from an EMBL/GenBank/DDBJ whole genome shotgun (WGS) entry which is preliminary data.</text>
</comment>
<name>A0A0W0GIW4_9CHLR</name>
<keyword evidence="1 3" id="KW-0560">Oxidoreductase</keyword>
<dbReference type="InterPro" id="IPR002869">
    <property type="entry name" value="Pyrv_flavodox_OxRed_cen"/>
</dbReference>
<dbReference type="InterPro" id="IPR011894">
    <property type="entry name" value="PorC_KorC"/>
</dbReference>
<dbReference type="STRING" id="1217799.DEALK_13470"/>
<keyword evidence="4" id="KW-1185">Reference proteome</keyword>
<protein>
    <submittedName>
        <fullName evidence="3">2-oxoacid:acceptor oxidoreductase, gamma subunit, pyruvate/2-ketoisovalerate family</fullName>
        <ecNumber evidence="3">1.2.7.1</ecNumber>
    </submittedName>
</protein>
<dbReference type="EMBL" id="LFDV01000002">
    <property type="protein sequence ID" value="KTB48501.1"/>
    <property type="molecule type" value="Genomic_DNA"/>
</dbReference>
<evidence type="ECO:0000259" key="2">
    <source>
        <dbReference type="Pfam" id="PF01558"/>
    </source>
</evidence>
<gene>
    <name evidence="3" type="ORF">DEALK_13470</name>
</gene>
<dbReference type="Pfam" id="PF01558">
    <property type="entry name" value="POR"/>
    <property type="match status" value="1"/>
</dbReference>
<accession>A0A0W0GIW4</accession>